<protein>
    <submittedName>
        <fullName evidence="2">Uncharacterized protein</fullName>
    </submittedName>
</protein>
<name>A0AAV0LVJ4_9ROSI</name>
<proteinExistence type="predicted"/>
<comment type="caution">
    <text evidence="2">The sequence shown here is derived from an EMBL/GenBank/DDBJ whole genome shotgun (WGS) entry which is preliminary data.</text>
</comment>
<evidence type="ECO:0000256" key="1">
    <source>
        <dbReference type="SAM" id="MobiDB-lite"/>
    </source>
</evidence>
<feature type="non-terminal residue" evidence="2">
    <location>
        <position position="1"/>
    </location>
</feature>
<feature type="region of interest" description="Disordered" evidence="1">
    <location>
        <begin position="24"/>
        <end position="63"/>
    </location>
</feature>
<reference evidence="2" key="1">
    <citation type="submission" date="2022-08" db="EMBL/GenBank/DDBJ databases">
        <authorList>
            <person name="Gutierrez-Valencia J."/>
        </authorList>
    </citation>
    <scope>NUCLEOTIDE SEQUENCE</scope>
</reference>
<dbReference type="Proteomes" id="UP001154282">
    <property type="component" value="Unassembled WGS sequence"/>
</dbReference>
<dbReference type="EMBL" id="CAMGYJ010000006">
    <property type="protein sequence ID" value="CAI0437531.1"/>
    <property type="molecule type" value="Genomic_DNA"/>
</dbReference>
<dbReference type="AlphaFoldDB" id="A0AAV0LVJ4"/>
<evidence type="ECO:0000313" key="3">
    <source>
        <dbReference type="Proteomes" id="UP001154282"/>
    </source>
</evidence>
<organism evidence="2 3">
    <name type="scientific">Linum tenue</name>
    <dbReference type="NCBI Taxonomy" id="586396"/>
    <lineage>
        <taxon>Eukaryota</taxon>
        <taxon>Viridiplantae</taxon>
        <taxon>Streptophyta</taxon>
        <taxon>Embryophyta</taxon>
        <taxon>Tracheophyta</taxon>
        <taxon>Spermatophyta</taxon>
        <taxon>Magnoliopsida</taxon>
        <taxon>eudicotyledons</taxon>
        <taxon>Gunneridae</taxon>
        <taxon>Pentapetalae</taxon>
        <taxon>rosids</taxon>
        <taxon>fabids</taxon>
        <taxon>Malpighiales</taxon>
        <taxon>Linaceae</taxon>
        <taxon>Linum</taxon>
    </lineage>
</organism>
<sequence>DDADEFPVRVQADPRRRLAIVLHDSRTTPSTPPRSCGSESGGTGSRSCSGGTKVGESGTCCRGNRRTSARITIGRW</sequence>
<gene>
    <name evidence="2" type="ORF">LITE_LOCUS25500</name>
</gene>
<keyword evidence="3" id="KW-1185">Reference proteome</keyword>
<evidence type="ECO:0000313" key="2">
    <source>
        <dbReference type="EMBL" id="CAI0437531.1"/>
    </source>
</evidence>
<accession>A0AAV0LVJ4</accession>